<gene>
    <name evidence="1" type="ORF">WJX72_007595</name>
</gene>
<protein>
    <submittedName>
        <fullName evidence="1">Uncharacterized protein</fullName>
    </submittedName>
</protein>
<name>A0AAW1R858_9CHLO</name>
<keyword evidence="2" id="KW-1185">Reference proteome</keyword>
<sequence length="88" mass="9798">MRSALPTPVKQPRLNGVPGTSLYAHRNQSSIFYRVSRSKEQILRLIMERAAALLFCQITCCIRFSPAYPGWTAYKSCLWTAPAHAAGA</sequence>
<reference evidence="1 2" key="1">
    <citation type="journal article" date="2024" name="Nat. Commun.">
        <title>Phylogenomics reveals the evolutionary origins of lichenization in chlorophyte algae.</title>
        <authorList>
            <person name="Puginier C."/>
            <person name="Libourel C."/>
            <person name="Otte J."/>
            <person name="Skaloud P."/>
            <person name="Haon M."/>
            <person name="Grisel S."/>
            <person name="Petersen M."/>
            <person name="Berrin J.G."/>
            <person name="Delaux P.M."/>
            <person name="Dal Grande F."/>
            <person name="Keller J."/>
        </authorList>
    </citation>
    <scope>NUCLEOTIDE SEQUENCE [LARGE SCALE GENOMIC DNA]</scope>
    <source>
        <strain evidence="1 2">SAG 2043</strain>
    </source>
</reference>
<accession>A0AAW1R858</accession>
<dbReference type="EMBL" id="JALJOR010000001">
    <property type="protein sequence ID" value="KAK9829738.1"/>
    <property type="molecule type" value="Genomic_DNA"/>
</dbReference>
<comment type="caution">
    <text evidence="1">The sequence shown here is derived from an EMBL/GenBank/DDBJ whole genome shotgun (WGS) entry which is preliminary data.</text>
</comment>
<evidence type="ECO:0000313" key="2">
    <source>
        <dbReference type="Proteomes" id="UP001489004"/>
    </source>
</evidence>
<proteinExistence type="predicted"/>
<organism evidence="1 2">
    <name type="scientific">[Myrmecia] bisecta</name>
    <dbReference type="NCBI Taxonomy" id="41462"/>
    <lineage>
        <taxon>Eukaryota</taxon>
        <taxon>Viridiplantae</taxon>
        <taxon>Chlorophyta</taxon>
        <taxon>core chlorophytes</taxon>
        <taxon>Trebouxiophyceae</taxon>
        <taxon>Trebouxiales</taxon>
        <taxon>Trebouxiaceae</taxon>
        <taxon>Myrmecia</taxon>
    </lineage>
</organism>
<evidence type="ECO:0000313" key="1">
    <source>
        <dbReference type="EMBL" id="KAK9829738.1"/>
    </source>
</evidence>
<dbReference type="Proteomes" id="UP001489004">
    <property type="component" value="Unassembled WGS sequence"/>
</dbReference>
<dbReference type="AlphaFoldDB" id="A0AAW1R858"/>